<dbReference type="AlphaFoldDB" id="A0A0A2VJB4"/>
<feature type="region of interest" description="Disordered" evidence="1">
    <location>
        <begin position="1"/>
        <end position="30"/>
    </location>
</feature>
<protein>
    <submittedName>
        <fullName evidence="2">Uncharacterized protein</fullName>
    </submittedName>
</protein>
<reference evidence="2 3" key="1">
    <citation type="submission" date="2012-10" db="EMBL/GenBank/DDBJ databases">
        <title>Genome sequencing and analysis of entomopathogenic fungi Beauveria bassiana D1-5.</title>
        <authorList>
            <person name="Li Q."/>
            <person name="Wang L."/>
            <person name="Zhang Z."/>
            <person name="Wang Q."/>
            <person name="Ren J."/>
            <person name="Wang M."/>
            <person name="Xu W."/>
            <person name="Wang J."/>
            <person name="Lu Y."/>
            <person name="Du Q."/>
            <person name="Sun Z."/>
        </authorList>
    </citation>
    <scope>NUCLEOTIDE SEQUENCE [LARGE SCALE GENOMIC DNA]</scope>
    <source>
        <strain evidence="2 3">D1-5</strain>
    </source>
</reference>
<organism evidence="2 3">
    <name type="scientific">Beauveria bassiana D1-5</name>
    <dbReference type="NCBI Taxonomy" id="1245745"/>
    <lineage>
        <taxon>Eukaryota</taxon>
        <taxon>Fungi</taxon>
        <taxon>Dikarya</taxon>
        <taxon>Ascomycota</taxon>
        <taxon>Pezizomycotina</taxon>
        <taxon>Sordariomycetes</taxon>
        <taxon>Hypocreomycetidae</taxon>
        <taxon>Hypocreales</taxon>
        <taxon>Cordycipitaceae</taxon>
        <taxon>Beauveria</taxon>
    </lineage>
</organism>
<name>A0A0A2VJB4_BEABA</name>
<evidence type="ECO:0000313" key="3">
    <source>
        <dbReference type="Proteomes" id="UP000030106"/>
    </source>
</evidence>
<dbReference type="EMBL" id="ANFO01000850">
    <property type="protein sequence ID" value="KGQ06195.1"/>
    <property type="molecule type" value="Genomic_DNA"/>
</dbReference>
<accession>A0A0A2VJB4</accession>
<feature type="compositionally biased region" description="Basic and acidic residues" evidence="1">
    <location>
        <begin position="18"/>
        <end position="30"/>
    </location>
</feature>
<sequence length="107" mass="11442">MAVADTASQQQPLPSFSDDARPEPGKCKSSYQERLRSLAAIVTSIMEDVLGKTTGYAIPEFLCGQAASNGRFYTSNSPTNPVQASIASVHDETASEHGWGSLQFAFL</sequence>
<feature type="compositionally biased region" description="Polar residues" evidence="1">
    <location>
        <begin position="1"/>
        <end position="14"/>
    </location>
</feature>
<evidence type="ECO:0000256" key="1">
    <source>
        <dbReference type="SAM" id="MobiDB-lite"/>
    </source>
</evidence>
<proteinExistence type="predicted"/>
<dbReference type="HOGENOM" id="CLU_2209549_0_0_1"/>
<evidence type="ECO:0000313" key="2">
    <source>
        <dbReference type="EMBL" id="KGQ06195.1"/>
    </source>
</evidence>
<comment type="caution">
    <text evidence="2">The sequence shown here is derived from an EMBL/GenBank/DDBJ whole genome shotgun (WGS) entry which is preliminary data.</text>
</comment>
<dbReference type="Proteomes" id="UP000030106">
    <property type="component" value="Unassembled WGS sequence"/>
</dbReference>
<gene>
    <name evidence="2" type="ORF">BBAD15_g8497</name>
</gene>